<sequence length="161" mass="19012">MMNSKNQGKMELLKRKSRRNNLIKELERYVKIPSDPLLEVGVNTDFCKRVFEEINLIGDKHKIQGSNNKDTIELSKDYLIEFIKSTSINKEFARLLFYREHEIEAVKVPINDVINNINSILEILRFIDGYADFILIDDNFSFGICIERTEYFYEFCSWGIK</sequence>
<reference evidence="1" key="2">
    <citation type="submission" date="2009-08" db="EMBL/GenBank/DDBJ databases">
        <authorList>
            <person name="Shrivastava S."/>
            <person name="Brinkac L.M."/>
            <person name="Dodson R.J."/>
            <person name="Harkins D.M."/>
            <person name="Durkin A.S."/>
            <person name="Sutton G."/>
        </authorList>
    </citation>
    <scope>NUCLEOTIDE SEQUENCE</scope>
    <source>
        <strain evidence="1">Eklund 17B</strain>
    </source>
</reference>
<evidence type="ECO:0008006" key="2">
    <source>
        <dbReference type="Google" id="ProtNLM"/>
    </source>
</evidence>
<accession>B2TKU9</accession>
<reference evidence="1" key="1">
    <citation type="submission" date="2009-06" db="EMBL/GenBank/DDBJ databases">
        <authorList>
            <consortium name="US DOE Joint Genome Institute (JGI-PGF)"/>
            <person name="Lucas S."/>
            <person name="Copeland A."/>
            <person name="Lapidus A."/>
            <person name="Glavina del Rio T."/>
            <person name="Dalin E."/>
            <person name="Tice H."/>
            <person name="Bruce D."/>
            <person name="Goodwin L."/>
            <person name="Pitluck S."/>
            <person name="Kyrpides N."/>
            <person name="Mavromatis K."/>
            <person name="Ivanova N."/>
            <person name="Saunders E."/>
            <person name="Brettin T."/>
            <person name="Detter J.C."/>
            <person name="Han C."/>
            <person name="Larimer F."/>
            <person name="Land M."/>
            <person name="Hauser L."/>
            <person name="Markowitz V."/>
            <person name="Cheng J.-F."/>
            <person name="Hugenholtz P."/>
            <person name="Woyke T."/>
            <person name="Wu D."/>
            <person name="Gronow S."/>
            <person name="Klenk H.-P."/>
            <person name="Eisen J.A."/>
        </authorList>
    </citation>
    <scope>NUCLEOTIDE SEQUENCE</scope>
    <source>
        <strain evidence="1">Eklund 17B</strain>
    </source>
</reference>
<dbReference type="InterPro" id="IPR057807">
    <property type="entry name" value="YxiF"/>
</dbReference>
<protein>
    <recommendedName>
        <fullName evidence="2">Group-specific protein</fullName>
    </recommendedName>
</protein>
<organism evidence="1">
    <name type="scientific">Clostridium botulinum (strain Eklund 17B / Type B)</name>
    <dbReference type="NCBI Taxonomy" id="935198"/>
    <lineage>
        <taxon>Bacteria</taxon>
        <taxon>Bacillati</taxon>
        <taxon>Bacillota</taxon>
        <taxon>Clostridia</taxon>
        <taxon>Eubacteriales</taxon>
        <taxon>Clostridiaceae</taxon>
        <taxon>Clostridium</taxon>
    </lineage>
</organism>
<dbReference type="KEGG" id="cbk:CLL_A1635"/>
<proteinExistence type="predicted"/>
<gene>
    <name evidence="1" type="ordered locus">CLL_A1635</name>
</gene>
<dbReference type="AlphaFoldDB" id="B2TKU9"/>
<dbReference type="Pfam" id="PF24715">
    <property type="entry name" value="YxiF"/>
    <property type="match status" value="1"/>
</dbReference>
<evidence type="ECO:0000313" key="1">
    <source>
        <dbReference type="EMBL" id="ACD24868.1"/>
    </source>
</evidence>
<name>B2TKU9_CLOBB</name>
<dbReference type="HOGENOM" id="CLU_1709547_0_0_9"/>
<dbReference type="EMBL" id="CP001056">
    <property type="protein sequence ID" value="ACD24868.1"/>
    <property type="molecule type" value="Genomic_DNA"/>
</dbReference>